<gene>
    <name evidence="1" type="ORF">C5748_22835</name>
</gene>
<name>A0A2S9IKZ0_9HYPH</name>
<dbReference type="RefSeq" id="WP_105744664.1">
    <property type="nucleotide sequence ID" value="NZ_PVBR01000023.1"/>
</dbReference>
<dbReference type="EMBL" id="PVBR01000023">
    <property type="protein sequence ID" value="PRD41197.1"/>
    <property type="molecule type" value="Genomic_DNA"/>
</dbReference>
<dbReference type="Proteomes" id="UP000239434">
    <property type="component" value="Unassembled WGS sequence"/>
</dbReference>
<evidence type="ECO:0000313" key="1">
    <source>
        <dbReference type="EMBL" id="PRD41197.1"/>
    </source>
</evidence>
<proteinExistence type="predicted"/>
<sequence length="198" mass="22215">MLDSFRSIAFLTLMLLVVEPAFAVEGLSSSDMATGSQKLNEFREVKMKIFQTLYNGISPSGWGEEAPKRLFDKIEGKWVRLSDVDLSDAASLEAACRDEWTLFSRVDGYSFSGVTMSKFYDEPRRTEYISRSGSTYAVRNDFRYMSNSSKTPAENKDFLLGMSARSANQEAVLLPLTPNILLEVRVEGGFPELLGRCE</sequence>
<evidence type="ECO:0000313" key="2">
    <source>
        <dbReference type="Proteomes" id="UP000239434"/>
    </source>
</evidence>
<reference evidence="1 2" key="1">
    <citation type="submission" date="2018-02" db="EMBL/GenBank/DDBJ databases">
        <title>The draft genome of Phyllobacterium sp. 1N-3.</title>
        <authorList>
            <person name="Liu L."/>
            <person name="Li L."/>
            <person name="Zhang X."/>
            <person name="Wang T."/>
            <person name="Liang L."/>
        </authorList>
    </citation>
    <scope>NUCLEOTIDE SEQUENCE [LARGE SCALE GENOMIC DNA]</scope>
    <source>
        <strain evidence="1 2">1N-3</strain>
    </source>
</reference>
<protein>
    <submittedName>
        <fullName evidence="1">Uncharacterized protein</fullName>
    </submittedName>
</protein>
<keyword evidence="2" id="KW-1185">Reference proteome</keyword>
<organism evidence="1 2">
    <name type="scientific">Phyllobacterium phragmitis</name>
    <dbReference type="NCBI Taxonomy" id="2670329"/>
    <lineage>
        <taxon>Bacteria</taxon>
        <taxon>Pseudomonadati</taxon>
        <taxon>Pseudomonadota</taxon>
        <taxon>Alphaproteobacteria</taxon>
        <taxon>Hyphomicrobiales</taxon>
        <taxon>Phyllobacteriaceae</taxon>
        <taxon>Phyllobacterium</taxon>
    </lineage>
</organism>
<accession>A0A2S9IKZ0</accession>
<comment type="caution">
    <text evidence="1">The sequence shown here is derived from an EMBL/GenBank/DDBJ whole genome shotgun (WGS) entry which is preliminary data.</text>
</comment>
<dbReference type="AlphaFoldDB" id="A0A2S9IKZ0"/>